<comment type="caution">
    <text evidence="2">The sequence shown here is derived from an EMBL/GenBank/DDBJ whole genome shotgun (WGS) entry which is preliminary data.</text>
</comment>
<feature type="region of interest" description="Disordered" evidence="1">
    <location>
        <begin position="135"/>
        <end position="154"/>
    </location>
</feature>
<feature type="compositionally biased region" description="Basic and acidic residues" evidence="1">
    <location>
        <begin position="171"/>
        <end position="187"/>
    </location>
</feature>
<organism evidence="2 3">
    <name type="scientific">Argiope bruennichi</name>
    <name type="common">Wasp spider</name>
    <name type="synonym">Aranea bruennichi</name>
    <dbReference type="NCBI Taxonomy" id="94029"/>
    <lineage>
        <taxon>Eukaryota</taxon>
        <taxon>Metazoa</taxon>
        <taxon>Ecdysozoa</taxon>
        <taxon>Arthropoda</taxon>
        <taxon>Chelicerata</taxon>
        <taxon>Arachnida</taxon>
        <taxon>Araneae</taxon>
        <taxon>Araneomorphae</taxon>
        <taxon>Entelegynae</taxon>
        <taxon>Araneoidea</taxon>
        <taxon>Araneidae</taxon>
        <taxon>Argiope</taxon>
    </lineage>
</organism>
<proteinExistence type="predicted"/>
<evidence type="ECO:0000313" key="3">
    <source>
        <dbReference type="Proteomes" id="UP000807504"/>
    </source>
</evidence>
<dbReference type="EMBL" id="JABXBU010000011">
    <property type="protein sequence ID" value="KAF8790193.1"/>
    <property type="molecule type" value="Genomic_DNA"/>
</dbReference>
<feature type="region of interest" description="Disordered" evidence="1">
    <location>
        <begin position="162"/>
        <end position="187"/>
    </location>
</feature>
<reference evidence="2" key="1">
    <citation type="journal article" date="2020" name="bioRxiv">
        <title>Chromosome-level reference genome of the European wasp spider Argiope bruennichi: a resource for studies on range expansion and evolutionary adaptation.</title>
        <authorList>
            <person name="Sheffer M.M."/>
            <person name="Hoppe A."/>
            <person name="Krehenwinkel H."/>
            <person name="Uhl G."/>
            <person name="Kuss A.W."/>
            <person name="Jensen L."/>
            <person name="Jensen C."/>
            <person name="Gillespie R.G."/>
            <person name="Hoff K.J."/>
            <person name="Prost S."/>
        </authorList>
    </citation>
    <scope>NUCLEOTIDE SEQUENCE</scope>
</reference>
<accession>A0A8T0FN41</accession>
<evidence type="ECO:0000256" key="1">
    <source>
        <dbReference type="SAM" id="MobiDB-lite"/>
    </source>
</evidence>
<sequence>MAIKDIDQSLEEDKNVPLLEEQPAIPDAHADIFQMGNGPRIVRQEDLEVEGGIIILRPRLPASSIIGENEREPLRGGHPTRRRFQRERILRFRQQHVRSMEFHNVPRLHREEGDGHAHTLEVNIPAMIMGQGDGILAHPNQINPSQKTRNSTVSSIHGTAVHQMDNTGGEGEDHNSRGNNNRKEGSK</sequence>
<protein>
    <submittedName>
        <fullName evidence="2">Uncharacterized protein</fullName>
    </submittedName>
</protein>
<gene>
    <name evidence="2" type="ORF">HNY73_005254</name>
</gene>
<dbReference type="AlphaFoldDB" id="A0A8T0FN41"/>
<feature type="compositionally biased region" description="Polar residues" evidence="1">
    <location>
        <begin position="140"/>
        <end position="154"/>
    </location>
</feature>
<evidence type="ECO:0000313" key="2">
    <source>
        <dbReference type="EMBL" id="KAF8790193.1"/>
    </source>
</evidence>
<name>A0A8T0FN41_ARGBR</name>
<dbReference type="Proteomes" id="UP000807504">
    <property type="component" value="Unassembled WGS sequence"/>
</dbReference>
<keyword evidence="3" id="KW-1185">Reference proteome</keyword>
<reference evidence="2" key="2">
    <citation type="submission" date="2020-06" db="EMBL/GenBank/DDBJ databases">
        <authorList>
            <person name="Sheffer M."/>
        </authorList>
    </citation>
    <scope>NUCLEOTIDE SEQUENCE</scope>
</reference>